<keyword evidence="4" id="KW-0418">Kinase</keyword>
<dbReference type="GO" id="GO:0000165">
    <property type="term" value="P:MAPK cascade"/>
    <property type="evidence" value="ECO:0007669"/>
    <property type="project" value="UniProtKB-ARBA"/>
</dbReference>
<evidence type="ECO:0000256" key="5">
    <source>
        <dbReference type="ARBA" id="ARBA00022840"/>
    </source>
</evidence>
<dbReference type="Proteomes" id="UP000053815">
    <property type="component" value="Unassembled WGS sequence"/>
</dbReference>
<dbReference type="PANTHER" id="PTHR47448:SF5">
    <property type="entry name" value="MITOGEN-ACTIVATED PROTEIN KINASE KINAE MKK2"/>
    <property type="match status" value="1"/>
</dbReference>
<dbReference type="SMART" id="SM00220">
    <property type="entry name" value="S_TKc"/>
    <property type="match status" value="1"/>
</dbReference>
<keyword evidence="1" id="KW-0723">Serine/threonine-protein kinase</keyword>
<evidence type="ECO:0000256" key="1">
    <source>
        <dbReference type="ARBA" id="ARBA00022527"/>
    </source>
</evidence>
<keyword evidence="5" id="KW-0067">ATP-binding</keyword>
<dbReference type="Gene3D" id="3.30.200.20">
    <property type="entry name" value="Phosphorylase Kinase, domain 1"/>
    <property type="match status" value="1"/>
</dbReference>
<evidence type="ECO:0000256" key="6">
    <source>
        <dbReference type="ARBA" id="ARBA00038035"/>
    </source>
</evidence>
<feature type="domain" description="Protein kinase" evidence="7">
    <location>
        <begin position="76"/>
        <end position="336"/>
    </location>
</feature>
<evidence type="ECO:0000256" key="3">
    <source>
        <dbReference type="ARBA" id="ARBA00022741"/>
    </source>
</evidence>
<keyword evidence="2" id="KW-0808">Transferase</keyword>
<dbReference type="InterPro" id="IPR011009">
    <property type="entry name" value="Kinase-like_dom_sf"/>
</dbReference>
<protein>
    <recommendedName>
        <fullName evidence="7">Protein kinase domain-containing protein</fullName>
    </recommendedName>
</protein>
<name>A0A0C9MV13_9FUNG</name>
<dbReference type="GO" id="GO:0004712">
    <property type="term" value="F:protein serine/threonine/tyrosine kinase activity"/>
    <property type="evidence" value="ECO:0007669"/>
    <property type="project" value="UniProtKB-ARBA"/>
</dbReference>
<dbReference type="InterPro" id="IPR000719">
    <property type="entry name" value="Prot_kinase_dom"/>
</dbReference>
<dbReference type="EMBL" id="DF836395">
    <property type="protein sequence ID" value="GAN05963.1"/>
    <property type="molecule type" value="Genomic_DNA"/>
</dbReference>
<evidence type="ECO:0000259" key="7">
    <source>
        <dbReference type="PROSITE" id="PS50011"/>
    </source>
</evidence>
<keyword evidence="9" id="KW-1185">Reference proteome</keyword>
<reference evidence="8" key="1">
    <citation type="submission" date="2014-09" db="EMBL/GenBank/DDBJ databases">
        <title>Draft genome sequence of an oleaginous Mucoromycotina fungus Mucor ambiguus NBRC6742.</title>
        <authorList>
            <person name="Takeda I."/>
            <person name="Yamane N."/>
            <person name="Morita T."/>
            <person name="Tamano K."/>
            <person name="Machida M."/>
            <person name="Baker S."/>
            <person name="Koike H."/>
        </authorList>
    </citation>
    <scope>NUCLEOTIDE SEQUENCE</scope>
    <source>
        <strain evidence="8">NBRC 6742</strain>
    </source>
</reference>
<dbReference type="InterPro" id="IPR008271">
    <property type="entry name" value="Ser/Thr_kinase_AS"/>
</dbReference>
<dbReference type="PANTHER" id="PTHR47448">
    <property type="entry name" value="DUAL SPECIFICITY MITOGEN-ACTIVATED PROTEIN KINASE KINASE DSOR1-LIKE PROTEIN"/>
    <property type="match status" value="1"/>
</dbReference>
<keyword evidence="3" id="KW-0547">Nucleotide-binding</keyword>
<evidence type="ECO:0000256" key="2">
    <source>
        <dbReference type="ARBA" id="ARBA00022679"/>
    </source>
</evidence>
<accession>A0A0C9MV13</accession>
<proteinExistence type="inferred from homology"/>
<dbReference type="FunFam" id="1.10.510.10:FF:000263">
    <property type="entry name" value="MAP kinase skh1/pek1"/>
    <property type="match status" value="1"/>
</dbReference>
<dbReference type="InterPro" id="IPR050915">
    <property type="entry name" value="MAP_kinase_kinase"/>
</dbReference>
<dbReference type="GO" id="GO:0004674">
    <property type="term" value="F:protein serine/threonine kinase activity"/>
    <property type="evidence" value="ECO:0007669"/>
    <property type="project" value="UniProtKB-KW"/>
</dbReference>
<gene>
    <name evidence="8" type="ORF">MAM1_0106d05439</name>
</gene>
<comment type="similarity">
    <text evidence="6">Belongs to the protein kinase superfamily. STE Ser/Thr protein kinase family. MAP kinase kinase subfamily.</text>
</comment>
<dbReference type="STRING" id="91626.A0A0C9MV13"/>
<dbReference type="PROSITE" id="PS50011">
    <property type="entry name" value="PROTEIN_KINASE_DOM"/>
    <property type="match status" value="1"/>
</dbReference>
<sequence length="363" mass="40491">MAQLGGRPKIKSAGLKIQLMANYDDASSTASDTLDRPSLNNATSSSKSWREDIVRIVHHHEDDDSKSLNDMKSDDFENKRKLGEGAAGTVWQVVHKPSNLIMAKKTITVDPDPQLQRQILRELSFLKTCESPYIVSFYGAFLDDGETTIAICMEFCEGGSLEDIYKRASKINGVIGETILANIADSVCKGLIYLHSQNVIHRDIKPSNILMTKKGQIKLCDLGVSGELINSMAETFTGTQYYMAPERIKGATYSVSSDIWSLGLTIIEVAQNRPALPPPGQPHLSIFELLDFIVHQPMPNVGADRSPECQSFVETCLIKEPEKRPSPEQMLEHDFVKLRADPNCNIEGWLKELWECENKESFT</sequence>
<dbReference type="SUPFAM" id="SSF56112">
    <property type="entry name" value="Protein kinase-like (PK-like)"/>
    <property type="match status" value="1"/>
</dbReference>
<organism evidence="8">
    <name type="scientific">Mucor ambiguus</name>
    <dbReference type="NCBI Taxonomy" id="91626"/>
    <lineage>
        <taxon>Eukaryota</taxon>
        <taxon>Fungi</taxon>
        <taxon>Fungi incertae sedis</taxon>
        <taxon>Mucoromycota</taxon>
        <taxon>Mucoromycotina</taxon>
        <taxon>Mucoromycetes</taxon>
        <taxon>Mucorales</taxon>
        <taxon>Mucorineae</taxon>
        <taxon>Mucoraceae</taxon>
        <taxon>Mucor</taxon>
    </lineage>
</organism>
<dbReference type="OrthoDB" id="10252354at2759"/>
<dbReference type="GO" id="GO:0005524">
    <property type="term" value="F:ATP binding"/>
    <property type="evidence" value="ECO:0007669"/>
    <property type="project" value="UniProtKB-KW"/>
</dbReference>
<dbReference type="Gene3D" id="1.10.510.10">
    <property type="entry name" value="Transferase(Phosphotransferase) domain 1"/>
    <property type="match status" value="1"/>
</dbReference>
<dbReference type="PROSITE" id="PS00108">
    <property type="entry name" value="PROTEIN_KINASE_ST"/>
    <property type="match status" value="1"/>
</dbReference>
<dbReference type="Pfam" id="PF00069">
    <property type="entry name" value="Pkinase"/>
    <property type="match status" value="1"/>
</dbReference>
<dbReference type="FunFam" id="3.30.200.20:FF:000040">
    <property type="entry name" value="Dual specificity mitogen-activated protein kinase kinase"/>
    <property type="match status" value="1"/>
</dbReference>
<evidence type="ECO:0000313" key="9">
    <source>
        <dbReference type="Proteomes" id="UP000053815"/>
    </source>
</evidence>
<evidence type="ECO:0000256" key="4">
    <source>
        <dbReference type="ARBA" id="ARBA00022777"/>
    </source>
</evidence>
<dbReference type="AlphaFoldDB" id="A0A0C9MV13"/>
<evidence type="ECO:0000313" key="8">
    <source>
        <dbReference type="EMBL" id="GAN05963.1"/>
    </source>
</evidence>